<evidence type="ECO:0000256" key="13">
    <source>
        <dbReference type="ARBA" id="ARBA00023136"/>
    </source>
</evidence>
<dbReference type="InterPro" id="IPR004358">
    <property type="entry name" value="Sig_transdc_His_kin-like_C"/>
</dbReference>
<dbReference type="FunFam" id="1.10.287.130:FF:000008">
    <property type="entry name" value="Two-component sensor histidine kinase"/>
    <property type="match status" value="1"/>
</dbReference>
<evidence type="ECO:0000256" key="1">
    <source>
        <dbReference type="ARBA" id="ARBA00000085"/>
    </source>
</evidence>
<dbReference type="PROSITE" id="PS50885">
    <property type="entry name" value="HAMP"/>
    <property type="match status" value="1"/>
</dbReference>
<dbReference type="OrthoDB" id="9792991at2"/>
<dbReference type="AlphaFoldDB" id="A0A3S9UZT4"/>
<feature type="domain" description="HAMP" evidence="16">
    <location>
        <begin position="129"/>
        <end position="181"/>
    </location>
</feature>
<dbReference type="SUPFAM" id="SSF55874">
    <property type="entry name" value="ATPase domain of HSP90 chaperone/DNA topoisomerase II/histidine kinase"/>
    <property type="match status" value="1"/>
</dbReference>
<protein>
    <recommendedName>
        <fullName evidence="3">histidine kinase</fullName>
        <ecNumber evidence="3">2.7.13.3</ecNumber>
    </recommendedName>
</protein>
<evidence type="ECO:0000256" key="3">
    <source>
        <dbReference type="ARBA" id="ARBA00012438"/>
    </source>
</evidence>
<evidence type="ECO:0000256" key="5">
    <source>
        <dbReference type="ARBA" id="ARBA00022553"/>
    </source>
</evidence>
<organism evidence="17 18">
    <name type="scientific">Paenibacillus lutimineralis</name>
    <dbReference type="NCBI Taxonomy" id="2707005"/>
    <lineage>
        <taxon>Bacteria</taxon>
        <taxon>Bacillati</taxon>
        <taxon>Bacillota</taxon>
        <taxon>Bacilli</taxon>
        <taxon>Bacillales</taxon>
        <taxon>Paenibacillaceae</taxon>
        <taxon>Paenibacillus</taxon>
    </lineage>
</organism>
<dbReference type="CDD" id="cd06225">
    <property type="entry name" value="HAMP"/>
    <property type="match status" value="1"/>
</dbReference>
<dbReference type="InterPro" id="IPR036890">
    <property type="entry name" value="HATPase_C_sf"/>
</dbReference>
<dbReference type="KEGG" id="plut:EI981_16290"/>
<dbReference type="PRINTS" id="PR00344">
    <property type="entry name" value="BCTRLSENSOR"/>
</dbReference>
<accession>A0A3S9UZT4</accession>
<dbReference type="GO" id="GO:0000155">
    <property type="term" value="F:phosphorelay sensor kinase activity"/>
    <property type="evidence" value="ECO:0007669"/>
    <property type="project" value="InterPro"/>
</dbReference>
<dbReference type="FunFam" id="3.30.565.10:FF:000006">
    <property type="entry name" value="Sensor histidine kinase WalK"/>
    <property type="match status" value="1"/>
</dbReference>
<keyword evidence="13 14" id="KW-0472">Membrane</keyword>
<dbReference type="InterPro" id="IPR003594">
    <property type="entry name" value="HATPase_dom"/>
</dbReference>
<feature type="domain" description="Histidine kinase" evidence="15">
    <location>
        <begin position="196"/>
        <end position="415"/>
    </location>
</feature>
<dbReference type="Pfam" id="PF00512">
    <property type="entry name" value="HisKA"/>
    <property type="match status" value="1"/>
</dbReference>
<keyword evidence="11 14" id="KW-1133">Transmembrane helix</keyword>
<dbReference type="SUPFAM" id="SSF158472">
    <property type="entry name" value="HAMP domain-like"/>
    <property type="match status" value="1"/>
</dbReference>
<keyword evidence="7 14" id="KW-0812">Transmembrane</keyword>
<dbReference type="EMBL" id="CP034346">
    <property type="protein sequence ID" value="AZS15842.1"/>
    <property type="molecule type" value="Genomic_DNA"/>
</dbReference>
<reference evidence="18" key="1">
    <citation type="submission" date="2018-12" db="EMBL/GenBank/DDBJ databases">
        <title>Complete genome sequence of Paenibacillus sp. MBLB1234.</title>
        <authorList>
            <person name="Nam Y.-D."/>
            <person name="Kang J."/>
            <person name="Chung W.-H."/>
            <person name="Park Y.S."/>
        </authorList>
    </citation>
    <scope>NUCLEOTIDE SEQUENCE [LARGE SCALE GENOMIC DNA]</scope>
    <source>
        <strain evidence="18">MBLB1234</strain>
    </source>
</reference>
<dbReference type="Proteomes" id="UP000270678">
    <property type="component" value="Chromosome"/>
</dbReference>
<evidence type="ECO:0000256" key="9">
    <source>
        <dbReference type="ARBA" id="ARBA00022777"/>
    </source>
</evidence>
<keyword evidence="4" id="KW-1003">Cell membrane</keyword>
<evidence type="ECO:0000259" key="15">
    <source>
        <dbReference type="PROSITE" id="PS50109"/>
    </source>
</evidence>
<dbReference type="InterPro" id="IPR003660">
    <property type="entry name" value="HAMP_dom"/>
</dbReference>
<dbReference type="CDD" id="cd00075">
    <property type="entry name" value="HATPase"/>
    <property type="match status" value="1"/>
</dbReference>
<dbReference type="GO" id="GO:0005524">
    <property type="term" value="F:ATP binding"/>
    <property type="evidence" value="ECO:0007669"/>
    <property type="project" value="UniProtKB-KW"/>
</dbReference>
<evidence type="ECO:0000256" key="2">
    <source>
        <dbReference type="ARBA" id="ARBA00004651"/>
    </source>
</evidence>
<evidence type="ECO:0000259" key="16">
    <source>
        <dbReference type="PROSITE" id="PS50885"/>
    </source>
</evidence>
<dbReference type="InterPro" id="IPR050398">
    <property type="entry name" value="HssS/ArlS-like"/>
</dbReference>
<gene>
    <name evidence="17" type="ORF">EI981_16290</name>
</gene>
<evidence type="ECO:0000256" key="14">
    <source>
        <dbReference type="SAM" id="Phobius"/>
    </source>
</evidence>
<evidence type="ECO:0000256" key="12">
    <source>
        <dbReference type="ARBA" id="ARBA00023012"/>
    </source>
</evidence>
<keyword evidence="18" id="KW-1185">Reference proteome</keyword>
<feature type="transmembrane region" description="Helical" evidence="14">
    <location>
        <begin position="113"/>
        <end position="132"/>
    </location>
</feature>
<dbReference type="InterPro" id="IPR036097">
    <property type="entry name" value="HisK_dim/P_sf"/>
</dbReference>
<feature type="transmembrane region" description="Helical" evidence="14">
    <location>
        <begin position="88"/>
        <end position="107"/>
    </location>
</feature>
<dbReference type="EC" id="2.7.13.3" evidence="3"/>
<dbReference type="SUPFAM" id="SSF47384">
    <property type="entry name" value="Homodimeric domain of signal transducing histidine kinase"/>
    <property type="match status" value="1"/>
</dbReference>
<evidence type="ECO:0000256" key="4">
    <source>
        <dbReference type="ARBA" id="ARBA00022475"/>
    </source>
</evidence>
<dbReference type="SMART" id="SM00387">
    <property type="entry name" value="HATPase_c"/>
    <property type="match status" value="1"/>
</dbReference>
<evidence type="ECO:0000256" key="6">
    <source>
        <dbReference type="ARBA" id="ARBA00022679"/>
    </source>
</evidence>
<dbReference type="PROSITE" id="PS50109">
    <property type="entry name" value="HIS_KIN"/>
    <property type="match status" value="1"/>
</dbReference>
<evidence type="ECO:0000313" key="17">
    <source>
        <dbReference type="EMBL" id="AZS15842.1"/>
    </source>
</evidence>
<dbReference type="InterPro" id="IPR005467">
    <property type="entry name" value="His_kinase_dom"/>
</dbReference>
<evidence type="ECO:0000256" key="11">
    <source>
        <dbReference type="ARBA" id="ARBA00022989"/>
    </source>
</evidence>
<sequence>MSSRSWNCSLAIAGKCLTSIRFIRRCGKSNTRITPKIQLWSISATFARRLKPTQEILNILKRYGEWGIVLINKIWVVVSGKKSIRTQLIWAIFLSFIVTTFVISLFPNTLTSLILFIVIFIVCFTILTRSIVRSIWQVANGLMVIASGDLNYRLPVSRQDELGIVSQNVNHMAQQLQEQVERERQLEISRMDLITSVSHDLRTPLTSIIGYLDLLKKQAFQDEQEEARYINNAFNKTQQLKKLIDDLFEYTRLSHGDVQLNLQEVDFHSLIEQMVSEFEPVAREQGITLIQELSPDPVIMSMDVEQMVRAIDNLLMNATKFSLVPGEVKISLVTGEKYVQLSVENQGQPITKEQEELLFQRFYRMEPKQNDMYMPPGYGLGLSIARNIVELHGGRIWLDHQQGDYRFCIEMKRSMYTSSEQQEE</sequence>
<dbReference type="SMART" id="SM00304">
    <property type="entry name" value="HAMP"/>
    <property type="match status" value="1"/>
</dbReference>
<dbReference type="Pfam" id="PF00672">
    <property type="entry name" value="HAMP"/>
    <property type="match status" value="1"/>
</dbReference>
<dbReference type="CDD" id="cd00082">
    <property type="entry name" value="HisKA"/>
    <property type="match status" value="1"/>
</dbReference>
<dbReference type="Gene3D" id="6.10.340.10">
    <property type="match status" value="1"/>
</dbReference>
<dbReference type="Pfam" id="PF02518">
    <property type="entry name" value="HATPase_c"/>
    <property type="match status" value="1"/>
</dbReference>
<keyword evidence="9 17" id="KW-0418">Kinase</keyword>
<dbReference type="PANTHER" id="PTHR45528">
    <property type="entry name" value="SENSOR HISTIDINE KINASE CPXA"/>
    <property type="match status" value="1"/>
</dbReference>
<dbReference type="PANTHER" id="PTHR45528:SF8">
    <property type="entry name" value="HISTIDINE KINASE"/>
    <property type="match status" value="1"/>
</dbReference>
<proteinExistence type="predicted"/>
<keyword evidence="12" id="KW-0902">Two-component regulatory system</keyword>
<dbReference type="Gene3D" id="3.30.565.10">
    <property type="entry name" value="Histidine kinase-like ATPase, C-terminal domain"/>
    <property type="match status" value="1"/>
</dbReference>
<evidence type="ECO:0000256" key="8">
    <source>
        <dbReference type="ARBA" id="ARBA00022741"/>
    </source>
</evidence>
<evidence type="ECO:0000313" key="18">
    <source>
        <dbReference type="Proteomes" id="UP000270678"/>
    </source>
</evidence>
<evidence type="ECO:0000256" key="10">
    <source>
        <dbReference type="ARBA" id="ARBA00022840"/>
    </source>
</evidence>
<dbReference type="GO" id="GO:0005886">
    <property type="term" value="C:plasma membrane"/>
    <property type="evidence" value="ECO:0007669"/>
    <property type="project" value="UniProtKB-SubCell"/>
</dbReference>
<keyword evidence="10" id="KW-0067">ATP-binding</keyword>
<dbReference type="Gene3D" id="1.10.287.130">
    <property type="match status" value="1"/>
</dbReference>
<name>A0A3S9UZT4_9BACL</name>
<keyword evidence="8" id="KW-0547">Nucleotide-binding</keyword>
<dbReference type="InterPro" id="IPR003661">
    <property type="entry name" value="HisK_dim/P_dom"/>
</dbReference>
<keyword evidence="5" id="KW-0597">Phosphoprotein</keyword>
<dbReference type="SMART" id="SM00388">
    <property type="entry name" value="HisKA"/>
    <property type="match status" value="1"/>
</dbReference>
<comment type="catalytic activity">
    <reaction evidence="1">
        <text>ATP + protein L-histidine = ADP + protein N-phospho-L-histidine.</text>
        <dbReference type="EC" id="2.7.13.3"/>
    </reaction>
</comment>
<evidence type="ECO:0000256" key="7">
    <source>
        <dbReference type="ARBA" id="ARBA00022692"/>
    </source>
</evidence>
<keyword evidence="6" id="KW-0808">Transferase</keyword>
<comment type="subcellular location">
    <subcellularLocation>
        <location evidence="2">Cell membrane</location>
        <topology evidence="2">Multi-pass membrane protein</topology>
    </subcellularLocation>
</comment>